<dbReference type="PRINTS" id="PR00344">
    <property type="entry name" value="BCTRLSENSOR"/>
</dbReference>
<dbReference type="SMART" id="SM00387">
    <property type="entry name" value="HATPase_c"/>
    <property type="match status" value="1"/>
</dbReference>
<dbReference type="PANTHER" id="PTHR43065">
    <property type="entry name" value="SENSOR HISTIDINE KINASE"/>
    <property type="match status" value="1"/>
</dbReference>
<dbReference type="Gene3D" id="3.30.450.40">
    <property type="match status" value="1"/>
</dbReference>
<dbReference type="EMBL" id="CP045226">
    <property type="protein sequence ID" value="QFS47882.1"/>
    <property type="molecule type" value="Genomic_DNA"/>
</dbReference>
<evidence type="ECO:0000256" key="3">
    <source>
        <dbReference type="ARBA" id="ARBA00022553"/>
    </source>
</evidence>
<dbReference type="AlphaFoldDB" id="A0A5P8W5K0"/>
<dbReference type="KEGG" id="nsh:GXM_05374"/>
<dbReference type="Proteomes" id="UP000326678">
    <property type="component" value="Chromosome Gxm1"/>
</dbReference>
<gene>
    <name evidence="8" type="ORF">GXM_05374</name>
</gene>
<dbReference type="InterPro" id="IPR005467">
    <property type="entry name" value="His_kinase_dom"/>
</dbReference>
<feature type="coiled-coil region" evidence="6">
    <location>
        <begin position="258"/>
        <end position="288"/>
    </location>
</feature>
<dbReference type="Gene3D" id="1.10.287.130">
    <property type="match status" value="1"/>
</dbReference>
<evidence type="ECO:0000256" key="4">
    <source>
        <dbReference type="ARBA" id="ARBA00022777"/>
    </source>
</evidence>
<dbReference type="InterPro" id="IPR036890">
    <property type="entry name" value="HATPase_C_sf"/>
</dbReference>
<name>A0A5P8W5K0_9NOSO</name>
<evidence type="ECO:0000259" key="7">
    <source>
        <dbReference type="PROSITE" id="PS50109"/>
    </source>
</evidence>
<dbReference type="CDD" id="cd00082">
    <property type="entry name" value="HisKA"/>
    <property type="match status" value="1"/>
</dbReference>
<evidence type="ECO:0000256" key="2">
    <source>
        <dbReference type="ARBA" id="ARBA00012438"/>
    </source>
</evidence>
<evidence type="ECO:0000256" key="6">
    <source>
        <dbReference type="SAM" id="Coils"/>
    </source>
</evidence>
<dbReference type="InterPro" id="IPR003594">
    <property type="entry name" value="HATPase_dom"/>
</dbReference>
<evidence type="ECO:0000313" key="9">
    <source>
        <dbReference type="Proteomes" id="UP000326678"/>
    </source>
</evidence>
<evidence type="ECO:0000256" key="1">
    <source>
        <dbReference type="ARBA" id="ARBA00000085"/>
    </source>
</evidence>
<organism evidence="8 9">
    <name type="scientific">Nostoc sphaeroides CCNUC1</name>
    <dbReference type="NCBI Taxonomy" id="2653204"/>
    <lineage>
        <taxon>Bacteria</taxon>
        <taxon>Bacillati</taxon>
        <taxon>Cyanobacteriota</taxon>
        <taxon>Cyanophyceae</taxon>
        <taxon>Nostocales</taxon>
        <taxon>Nostocaceae</taxon>
        <taxon>Nostoc</taxon>
    </lineage>
</organism>
<sequence>MSTVSLRKMFNKKELPSLLHNLAYQFNIAIDVELVDGTKLISIGEQTAKNRYPIEVSGEIIGWVVGGEQATLLATLLSFLAKQEAEKKVLAKELLERYQEIDLFEDISTQLTTSLDTRQIAQLVLQELRQLIESSAGMILLLSPDATAFEIIAEFGVFFDHSQPEPGKGIIGNIVQSNRAELINDVQADPRLEKQKNVSAMICVPLRAKERVLGAIAIGNPKTDSYKAEHLKLVSIFASQSAIAIDKALLYEQSTQVALQAKAQTEKLQQALHELQLAQTQLIQSEKMSSLGQLIAGVAHEINNPVNFICGNLRYVAQYSQDLLHLLEKYQKFLPVAPPELESELDNIDLEFIIQDLPKLLDSMKLGTSRIVEIVQSLKNFSRHDEAEMKAVNIHDGIDGTLMILHHRLKADVRRPAIEIVKDYAKLPLIECYPGQLNQVFMNILANAIDALEENMENSRFRSSLQSLTPNPQITIRTKLLDQQWVVIRIADNGPGMKEEVIHRIYDPFFTTKDIGKGTGLGMAISYQIIVDKHGGILKCRSQLGEGTDFWIQIPLNCALVDATEEQNSASVSQTHTTELSHTPDTDGFIPSTTPMLKPTDLLISHTQLIQRLSQHSPDMEGASPDQIYQMFQRYPISLRLYATLLSWFCCSTPNQIRH</sequence>
<keyword evidence="3" id="KW-0597">Phosphoprotein</keyword>
<dbReference type="EC" id="2.7.13.3" evidence="2"/>
<dbReference type="SMART" id="SM00065">
    <property type="entry name" value="GAF"/>
    <property type="match status" value="1"/>
</dbReference>
<dbReference type="InterPro" id="IPR036097">
    <property type="entry name" value="HisK_dim/P_sf"/>
</dbReference>
<feature type="domain" description="Histidine kinase" evidence="7">
    <location>
        <begin position="297"/>
        <end position="558"/>
    </location>
</feature>
<dbReference type="Gene3D" id="3.30.565.10">
    <property type="entry name" value="Histidine kinase-like ATPase, C-terminal domain"/>
    <property type="match status" value="1"/>
</dbReference>
<dbReference type="Pfam" id="PF02518">
    <property type="entry name" value="HATPase_c"/>
    <property type="match status" value="1"/>
</dbReference>
<dbReference type="InterPro" id="IPR004358">
    <property type="entry name" value="Sig_transdc_His_kin-like_C"/>
</dbReference>
<dbReference type="SUPFAM" id="SSF55781">
    <property type="entry name" value="GAF domain-like"/>
    <property type="match status" value="1"/>
</dbReference>
<dbReference type="Pfam" id="PF13185">
    <property type="entry name" value="GAF_2"/>
    <property type="match status" value="1"/>
</dbReference>
<dbReference type="PANTHER" id="PTHR43065:SF50">
    <property type="entry name" value="HISTIDINE KINASE"/>
    <property type="match status" value="1"/>
</dbReference>
<keyword evidence="4" id="KW-0418">Kinase</keyword>
<evidence type="ECO:0000313" key="8">
    <source>
        <dbReference type="EMBL" id="QFS47882.1"/>
    </source>
</evidence>
<proteinExistence type="predicted"/>
<keyword evidence="5" id="KW-0902">Two-component regulatory system</keyword>
<dbReference type="SUPFAM" id="SSF55874">
    <property type="entry name" value="ATPase domain of HSP90 chaperone/DNA topoisomerase II/histidine kinase"/>
    <property type="match status" value="1"/>
</dbReference>
<keyword evidence="9" id="KW-1185">Reference proteome</keyword>
<reference evidence="8 9" key="1">
    <citation type="submission" date="2019-10" db="EMBL/GenBank/DDBJ databases">
        <title>Genomic and transcriptomic insights into the perfect genentic adaptation of a filamentous nitrogen-fixing cyanobacterium to rice fields.</title>
        <authorList>
            <person name="Chen Z."/>
        </authorList>
    </citation>
    <scope>NUCLEOTIDE SEQUENCE [LARGE SCALE GENOMIC DNA]</scope>
    <source>
        <strain evidence="8">CCNUC1</strain>
    </source>
</reference>
<dbReference type="PROSITE" id="PS50109">
    <property type="entry name" value="HIS_KIN"/>
    <property type="match status" value="1"/>
</dbReference>
<keyword evidence="6" id="KW-0175">Coiled coil</keyword>
<dbReference type="SUPFAM" id="SSF47384">
    <property type="entry name" value="Homodimeric domain of signal transducing histidine kinase"/>
    <property type="match status" value="1"/>
</dbReference>
<dbReference type="RefSeq" id="WP_152589964.1">
    <property type="nucleotide sequence ID" value="NZ_CP045226.1"/>
</dbReference>
<dbReference type="InterPro" id="IPR003661">
    <property type="entry name" value="HisK_dim/P_dom"/>
</dbReference>
<accession>A0A5P8W5K0</accession>
<evidence type="ECO:0000256" key="5">
    <source>
        <dbReference type="ARBA" id="ARBA00023012"/>
    </source>
</evidence>
<comment type="catalytic activity">
    <reaction evidence="1">
        <text>ATP + protein L-histidine = ADP + protein N-phospho-L-histidine.</text>
        <dbReference type="EC" id="2.7.13.3"/>
    </reaction>
</comment>
<protein>
    <recommendedName>
        <fullName evidence="2">histidine kinase</fullName>
        <ecNumber evidence="2">2.7.13.3</ecNumber>
    </recommendedName>
</protein>
<dbReference type="InterPro" id="IPR003018">
    <property type="entry name" value="GAF"/>
</dbReference>
<keyword evidence="4" id="KW-0808">Transferase</keyword>
<dbReference type="GO" id="GO:0000155">
    <property type="term" value="F:phosphorelay sensor kinase activity"/>
    <property type="evidence" value="ECO:0007669"/>
    <property type="project" value="InterPro"/>
</dbReference>
<dbReference type="InterPro" id="IPR029016">
    <property type="entry name" value="GAF-like_dom_sf"/>
</dbReference>